<dbReference type="EMBL" id="WTPW01000407">
    <property type="protein sequence ID" value="KAF0514527.1"/>
    <property type="molecule type" value="Genomic_DNA"/>
</dbReference>
<sequence length="286" mass="32294">MFSLFRHVTKLSRSSFPRLLSTGTKGNKRAKPKFASDFKPEDAQLLKVSFQPASFEDVIPSLKGTGFEIDKLDKVSNRVKTFIDKMRDVVENERVATGTGESRTDTLVDDLLRIADLNVWPLKILNHSLCRIIIEEKPYASADLEFVVANRKLNMVAVEDKHIKNIYSPSGFGETQIAANIIACGDENIRATDDEEPTDETIFAMRVLSTYVTFYKAEISASYWAELRRGLPKTEVIVKRWPGANAKRKGLDLVEPNGRKAVLDALANIREFLLRHEQPDTYIMSV</sequence>
<dbReference type="OrthoDB" id="2408098at2759"/>
<evidence type="ECO:0000313" key="2">
    <source>
        <dbReference type="Proteomes" id="UP000439903"/>
    </source>
</evidence>
<organism evidence="1 2">
    <name type="scientific">Gigaspora margarita</name>
    <dbReference type="NCBI Taxonomy" id="4874"/>
    <lineage>
        <taxon>Eukaryota</taxon>
        <taxon>Fungi</taxon>
        <taxon>Fungi incertae sedis</taxon>
        <taxon>Mucoromycota</taxon>
        <taxon>Glomeromycotina</taxon>
        <taxon>Glomeromycetes</taxon>
        <taxon>Diversisporales</taxon>
        <taxon>Gigasporaceae</taxon>
        <taxon>Gigaspora</taxon>
    </lineage>
</organism>
<reference evidence="1 2" key="1">
    <citation type="journal article" date="2019" name="Environ. Microbiol.">
        <title>At the nexus of three kingdoms: the genome of the mycorrhizal fungus Gigaspora margarita provides insights into plant, endobacterial and fungal interactions.</title>
        <authorList>
            <person name="Venice F."/>
            <person name="Ghignone S."/>
            <person name="Salvioli di Fossalunga A."/>
            <person name="Amselem J."/>
            <person name="Novero M."/>
            <person name="Xianan X."/>
            <person name="Sedzielewska Toro K."/>
            <person name="Morin E."/>
            <person name="Lipzen A."/>
            <person name="Grigoriev I.V."/>
            <person name="Henrissat B."/>
            <person name="Martin F.M."/>
            <person name="Bonfante P."/>
        </authorList>
    </citation>
    <scope>NUCLEOTIDE SEQUENCE [LARGE SCALE GENOMIC DNA]</scope>
    <source>
        <strain evidence="1 2">BEG34</strain>
    </source>
</reference>
<evidence type="ECO:0000313" key="1">
    <source>
        <dbReference type="EMBL" id="KAF0514527.1"/>
    </source>
</evidence>
<accession>A0A8H4ELV9</accession>
<dbReference type="Proteomes" id="UP000439903">
    <property type="component" value="Unassembled WGS sequence"/>
</dbReference>
<protein>
    <submittedName>
        <fullName evidence="1">Uncharacterized protein</fullName>
    </submittedName>
</protein>
<comment type="caution">
    <text evidence="1">The sequence shown here is derived from an EMBL/GenBank/DDBJ whole genome shotgun (WGS) entry which is preliminary data.</text>
</comment>
<name>A0A8H4ELV9_GIGMA</name>
<gene>
    <name evidence="1" type="ORF">F8M41_017574</name>
</gene>
<proteinExistence type="predicted"/>
<keyword evidence="2" id="KW-1185">Reference proteome</keyword>
<dbReference type="AlphaFoldDB" id="A0A8H4ELV9"/>